<name>A0ABV6IN82_9PROT</name>
<evidence type="ECO:0000313" key="2">
    <source>
        <dbReference type="EMBL" id="MFC0385022.1"/>
    </source>
</evidence>
<accession>A0ABV6IN82</accession>
<sequence length="177" mass="18725">MANEAPKIARIATEAVSTPTITPDAASTATATKMADAGASQIRSAMERSMEQASKAAEGSMKAAQDFAEFSRGNVETLTQVTQTWMTGTQEISRQAFALMQGLADHALEGARALSGVKSLKEAAEIQATYARGSMEKVMSETAKLQEASFRLVEQVATPVTQRVSQAVERATKPLAA</sequence>
<dbReference type="InterPro" id="IPR018968">
    <property type="entry name" value="Phasin"/>
</dbReference>
<feature type="domain" description="Phasin" evidence="1">
    <location>
        <begin position="65"/>
        <end position="164"/>
    </location>
</feature>
<evidence type="ECO:0000313" key="3">
    <source>
        <dbReference type="Proteomes" id="UP001589789"/>
    </source>
</evidence>
<organism evidence="2 3">
    <name type="scientific">Muricoccus vinaceus</name>
    <dbReference type="NCBI Taxonomy" id="424704"/>
    <lineage>
        <taxon>Bacteria</taxon>
        <taxon>Pseudomonadati</taxon>
        <taxon>Pseudomonadota</taxon>
        <taxon>Alphaproteobacteria</taxon>
        <taxon>Acetobacterales</taxon>
        <taxon>Roseomonadaceae</taxon>
        <taxon>Muricoccus</taxon>
    </lineage>
</organism>
<dbReference type="Pfam" id="PF09361">
    <property type="entry name" value="Phasin_2"/>
    <property type="match status" value="1"/>
</dbReference>
<evidence type="ECO:0000259" key="1">
    <source>
        <dbReference type="Pfam" id="PF09361"/>
    </source>
</evidence>
<comment type="caution">
    <text evidence="2">The sequence shown here is derived from an EMBL/GenBank/DDBJ whole genome shotgun (WGS) entry which is preliminary data.</text>
</comment>
<dbReference type="RefSeq" id="WP_377049146.1">
    <property type="nucleotide sequence ID" value="NZ_JBHLVZ010000002.1"/>
</dbReference>
<reference evidence="2 3" key="1">
    <citation type="submission" date="2024-09" db="EMBL/GenBank/DDBJ databases">
        <authorList>
            <person name="Sun Q."/>
            <person name="Mori K."/>
        </authorList>
    </citation>
    <scope>NUCLEOTIDE SEQUENCE [LARGE SCALE GENOMIC DNA]</scope>
    <source>
        <strain evidence="2 3">CCM 7468</strain>
    </source>
</reference>
<keyword evidence="3" id="KW-1185">Reference proteome</keyword>
<dbReference type="Proteomes" id="UP001589789">
    <property type="component" value="Unassembled WGS sequence"/>
</dbReference>
<protein>
    <submittedName>
        <fullName evidence="2">Phasin family protein</fullName>
    </submittedName>
</protein>
<gene>
    <name evidence="2" type="ORF">ACFFIC_05580</name>
</gene>
<proteinExistence type="predicted"/>
<dbReference type="EMBL" id="JBHLVZ010000002">
    <property type="protein sequence ID" value="MFC0385022.1"/>
    <property type="molecule type" value="Genomic_DNA"/>
</dbReference>